<evidence type="ECO:0000313" key="1">
    <source>
        <dbReference type="EMBL" id="MTD33606.1"/>
    </source>
</evidence>
<proteinExistence type="predicted"/>
<dbReference type="AlphaFoldDB" id="A0A844GAV8"/>
<name>A0A844GAV8_9NEIS</name>
<dbReference type="EMBL" id="WLYX01000001">
    <property type="protein sequence ID" value="MTD33606.1"/>
    <property type="molecule type" value="Genomic_DNA"/>
</dbReference>
<dbReference type="Proteomes" id="UP000446658">
    <property type="component" value="Unassembled WGS sequence"/>
</dbReference>
<keyword evidence="2" id="KW-1185">Reference proteome</keyword>
<gene>
    <name evidence="1" type="ORF">GKE73_12840</name>
</gene>
<protein>
    <submittedName>
        <fullName evidence="1">Uncharacterized protein</fullName>
    </submittedName>
</protein>
<comment type="caution">
    <text evidence="1">The sequence shown here is derived from an EMBL/GenBank/DDBJ whole genome shotgun (WGS) entry which is preliminary data.</text>
</comment>
<sequence length="58" mass="5895">MVGSVDVHGNPYGVTTDDWLSSGDMASAFNVNGLPMSGGVDIHGNTYGTTTFDAGPGF</sequence>
<organism evidence="1 2">
    <name type="scientific">Paludibacterium denitrificans</name>
    <dbReference type="NCBI Taxonomy" id="2675226"/>
    <lineage>
        <taxon>Bacteria</taxon>
        <taxon>Pseudomonadati</taxon>
        <taxon>Pseudomonadota</taxon>
        <taxon>Betaproteobacteria</taxon>
        <taxon>Neisseriales</taxon>
        <taxon>Chromobacteriaceae</taxon>
        <taxon>Paludibacterium</taxon>
    </lineage>
</organism>
<dbReference type="RefSeq" id="WP_230370655.1">
    <property type="nucleotide sequence ID" value="NZ_WLYX01000001.1"/>
</dbReference>
<reference evidence="1 2" key="1">
    <citation type="submission" date="2019-11" db="EMBL/GenBank/DDBJ databases">
        <title>Draft genome sequence of Paludibacterium sp. dN18-1.</title>
        <authorList>
            <person name="Im W.-T."/>
        </authorList>
    </citation>
    <scope>NUCLEOTIDE SEQUENCE [LARGE SCALE GENOMIC DNA]</scope>
    <source>
        <strain evidence="2">dN 18-1</strain>
    </source>
</reference>
<evidence type="ECO:0000313" key="2">
    <source>
        <dbReference type="Proteomes" id="UP000446658"/>
    </source>
</evidence>
<accession>A0A844GAV8</accession>